<evidence type="ECO:0000313" key="3">
    <source>
        <dbReference type="EMBL" id="AKK71583.1"/>
    </source>
</evidence>
<organism evidence="3 4">
    <name type="scientific">Chryseobacterium gallinarum</name>
    <dbReference type="NCBI Taxonomy" id="1324352"/>
    <lineage>
        <taxon>Bacteria</taxon>
        <taxon>Pseudomonadati</taxon>
        <taxon>Bacteroidota</taxon>
        <taxon>Flavobacteriia</taxon>
        <taxon>Flavobacteriales</taxon>
        <taxon>Weeksellaceae</taxon>
        <taxon>Chryseobacterium group</taxon>
        <taxon>Chryseobacterium</taxon>
    </lineage>
</organism>
<evidence type="ECO:0000313" key="4">
    <source>
        <dbReference type="Proteomes" id="UP000035213"/>
    </source>
</evidence>
<dbReference type="STRING" id="1324352.OK18_02050"/>
<dbReference type="PATRIC" id="fig|1324352.5.peg.441"/>
<feature type="region of interest" description="Disordered" evidence="1">
    <location>
        <begin position="543"/>
        <end position="583"/>
    </location>
</feature>
<evidence type="ECO:0000256" key="1">
    <source>
        <dbReference type="SAM" id="MobiDB-lite"/>
    </source>
</evidence>
<reference evidence="3 4" key="1">
    <citation type="submission" date="2014-11" db="EMBL/GenBank/DDBJ databases">
        <authorList>
            <person name="Park G.-S."/>
            <person name="Hong S.-J."/>
            <person name="Jung B.K."/>
            <person name="Khan A.R."/>
            <person name="Kwak Y."/>
            <person name="Shin J.-H."/>
        </authorList>
    </citation>
    <scope>NUCLEOTIDE SEQUENCE [LARGE SCALE GENOMIC DNA]</scope>
    <source>
        <strain evidence="3 4">DSM 27622</strain>
    </source>
</reference>
<dbReference type="Pfam" id="PF20155">
    <property type="entry name" value="TMP_3"/>
    <property type="match status" value="1"/>
</dbReference>
<dbReference type="AlphaFoldDB" id="A0A0G3M0S9"/>
<protein>
    <recommendedName>
        <fullName evidence="2">Tape measure protein N-terminal domain-containing protein</fullName>
    </recommendedName>
</protein>
<dbReference type="InterPro" id="IPR013491">
    <property type="entry name" value="Tape_meas_N"/>
</dbReference>
<dbReference type="RefSeq" id="WP_053326919.1">
    <property type="nucleotide sequence ID" value="NZ_CP009928.1"/>
</dbReference>
<dbReference type="NCBIfam" id="TIGR02675">
    <property type="entry name" value="tape_meas_nterm"/>
    <property type="match status" value="1"/>
</dbReference>
<dbReference type="KEGG" id="cgn:OK18_02050"/>
<feature type="domain" description="Tape measure protein N-terminal" evidence="2">
    <location>
        <begin position="79"/>
        <end position="265"/>
    </location>
</feature>
<dbReference type="EMBL" id="CP009928">
    <property type="protein sequence ID" value="AKK71583.1"/>
    <property type="molecule type" value="Genomic_DNA"/>
</dbReference>
<proteinExistence type="predicted"/>
<name>A0A0G3M0S9_CHRGL</name>
<accession>A0A0G3M0S9</accession>
<dbReference type="Proteomes" id="UP000035213">
    <property type="component" value="Chromosome"/>
</dbReference>
<evidence type="ECO:0000259" key="2">
    <source>
        <dbReference type="Pfam" id="PF20155"/>
    </source>
</evidence>
<sequence length="638" mass="68043">MNGLQYALDLIDRSFSNGISRARNETRGLDNAVNTTNSGIGRLKNTGQSTFSSLAQYAKTAGIAILAALSVGAVINFGKEITGITSKFEGMENAIVFASGQEGAKNMAFLDTTIKDLNLNMESSYKGFQTLTGSLKGTALEGQATRDIFEAVGIAASVMNLSAEQSEGAFLALSQMASKGKVSAEELRGQLGERIPGALGIAARAMGMTQAQFNEMLDSGKIMAEDFLPKFSKELKNTFEGGLPAAMNSMQSAINRQENALTQFKLKTGETFRPLIIGVLDAGNYLFGFLADMMNYTEPVKNALSGVAEAFQPVIDAIRNSDFVRLSGDTNFAKMAMEGIAGVIRFLTPLFELIGKILGGVETALNYVRIALMDNIMAMYESGNVAQFLSNIMGVLTWVWELIAPAISYVGEILGVVIGVVFKAVDAILGVINAIYEWGKKTVWVQRLLNALVGVVHSVFKSIKDIAVNILGGVGDLLVGIFTLDTDKIKSALSKGFGAVKDTAKLIPNVVKGAYDGWNKELEKPVKKAVKITTQNKITTAAGVPPSAGLVPPGGKPAAALDPQTGGSAKGKKDKAKNLLSGTGTGGDGKKMIFNIQSFVKELTIKTTNIKENPQEIRKILEQIFNEMIVDIEIRANA</sequence>
<gene>
    <name evidence="3" type="ORF">OK18_02050</name>
</gene>